<feature type="compositionally biased region" description="Acidic residues" evidence="1">
    <location>
        <begin position="821"/>
        <end position="843"/>
    </location>
</feature>
<feature type="compositionally biased region" description="Low complexity" evidence="1">
    <location>
        <begin position="241"/>
        <end position="251"/>
    </location>
</feature>
<feature type="compositionally biased region" description="Pro residues" evidence="1">
    <location>
        <begin position="661"/>
        <end position="673"/>
    </location>
</feature>
<comment type="caution">
    <text evidence="2">The sequence shown here is derived from an EMBL/GenBank/DDBJ whole genome shotgun (WGS) entry which is preliminary data.</text>
</comment>
<feature type="compositionally biased region" description="Acidic residues" evidence="1">
    <location>
        <begin position="148"/>
        <end position="161"/>
    </location>
</feature>
<organism evidence="2 3">
    <name type="scientific">Candolleomyces aberdarensis</name>
    <dbReference type="NCBI Taxonomy" id="2316362"/>
    <lineage>
        <taxon>Eukaryota</taxon>
        <taxon>Fungi</taxon>
        <taxon>Dikarya</taxon>
        <taxon>Basidiomycota</taxon>
        <taxon>Agaricomycotina</taxon>
        <taxon>Agaricomycetes</taxon>
        <taxon>Agaricomycetidae</taxon>
        <taxon>Agaricales</taxon>
        <taxon>Agaricineae</taxon>
        <taxon>Psathyrellaceae</taxon>
        <taxon>Candolleomyces</taxon>
    </lineage>
</organism>
<dbReference type="EMBL" id="SDEE01000025">
    <property type="protein sequence ID" value="RXW24114.1"/>
    <property type="molecule type" value="Genomic_DNA"/>
</dbReference>
<feature type="compositionally biased region" description="Polar residues" evidence="1">
    <location>
        <begin position="351"/>
        <end position="361"/>
    </location>
</feature>
<feature type="region of interest" description="Disordered" evidence="1">
    <location>
        <begin position="796"/>
        <end position="863"/>
    </location>
</feature>
<dbReference type="STRING" id="2316362.A0A4Q2DXU4"/>
<feature type="compositionally biased region" description="Acidic residues" evidence="1">
    <location>
        <begin position="72"/>
        <end position="84"/>
    </location>
</feature>
<feature type="compositionally biased region" description="Low complexity" evidence="1">
    <location>
        <begin position="674"/>
        <end position="690"/>
    </location>
</feature>
<feature type="compositionally biased region" description="Low complexity" evidence="1">
    <location>
        <begin position="411"/>
        <end position="422"/>
    </location>
</feature>
<feature type="compositionally biased region" description="Polar residues" evidence="1">
    <location>
        <begin position="509"/>
        <end position="522"/>
    </location>
</feature>
<feature type="compositionally biased region" description="Polar residues" evidence="1">
    <location>
        <begin position="434"/>
        <end position="448"/>
    </location>
</feature>
<dbReference type="Proteomes" id="UP000290288">
    <property type="component" value="Unassembled WGS sequence"/>
</dbReference>
<proteinExistence type="predicted"/>
<feature type="region of interest" description="Disordered" evidence="1">
    <location>
        <begin position="636"/>
        <end position="699"/>
    </location>
</feature>
<feature type="region of interest" description="Disordered" evidence="1">
    <location>
        <begin position="121"/>
        <end position="448"/>
    </location>
</feature>
<keyword evidence="3" id="KW-1185">Reference proteome</keyword>
<gene>
    <name evidence="2" type="ORF">EST38_g1710</name>
</gene>
<reference evidence="2 3" key="1">
    <citation type="submission" date="2019-01" db="EMBL/GenBank/DDBJ databases">
        <title>Draft genome sequence of Psathyrella aberdarensis IHI B618.</title>
        <authorList>
            <person name="Buettner E."/>
            <person name="Kellner H."/>
        </authorList>
    </citation>
    <scope>NUCLEOTIDE SEQUENCE [LARGE SCALE GENOMIC DNA]</scope>
    <source>
        <strain evidence="2 3">IHI B618</strain>
    </source>
</reference>
<feature type="region of interest" description="Disordered" evidence="1">
    <location>
        <begin position="35"/>
        <end position="99"/>
    </location>
</feature>
<accession>A0A4Q2DXU4</accession>
<protein>
    <submittedName>
        <fullName evidence="2">Uncharacterized protein</fullName>
    </submittedName>
</protein>
<feature type="compositionally biased region" description="Low complexity" evidence="1">
    <location>
        <begin position="460"/>
        <end position="476"/>
    </location>
</feature>
<evidence type="ECO:0000313" key="3">
    <source>
        <dbReference type="Proteomes" id="UP000290288"/>
    </source>
</evidence>
<sequence length="988" mass="106231">MEAALQSPPPLQSISDEDRYNAEYASIHFGSFAAPEHKIATVDDPQPPLPSNPEPQDSQSPTLQPDVIDTDKETEQEDSEDVERVEELVGGADVEGLLTLDTDIPFSADYVDDEPSSALALRISRAMDNPSPPPSPLPNEDTLPTELTEADANDNDQDLPAEDALAPPEIPPASPSPTPPQPTDSHMDVEDPVPSSPSPQQDLITFDSVSALEIPFVIKPQDDNANPPDSAISAVEAMLLPSPSDSPVDPSTSEAPIAPTVDEPETELALPHPNLAPETNGLSPPSTPPTQPLRRSPRKSVAPVIFGTPQGTPRPSSRSPKKKKPKFDLVVDNSQDESDDVTPENVLLPIQPNSTTAQDATATPARRIPIEQALESGQLSPLKASQMGFKPQSTLPGLPQTPARRVLVSEQPAQAPASAKPAIRIGSPVRGRSQEPQASTASTSGQIGISSIAQRTALGVHAVSSHSIASSSAASARPSKLPFPLVAAEKPPSASTSSDKDTSKESASISSPVKSNLKQVSSRIPRIGAKPYSRPPTAAKPTKQTPAPAPAPAPKPSSIRKVDLSKPSTTRMPTLRIRKVVDPVPPPAPVAPPPPPVPQAQQPIQPAQPTAQMIFNKEPTQTHGEAEAAHIEVAPMPVDGGLDLGSPMKEDPPTQPLVRPLSPPAPPPVPVPSIPVIQIDPPTETPPIETLHPSEIPQPIQGVRRTTRLRKATVDCAATGAEPRATSSRRKASQGPRFVFTDAYSEMSVTALKQLTMTNTVRNQHYLSAKLELEVIKKDGARPESPMVKIKTIAQRQLEEQAEQRTERAKRRARRSGEMLGESDLEMDESDNEGYSSDVDELPSLEKEQKMRHTRGAGEDEDYETPHRAFKRMKLTEGGLEEVEMDEAKRRVKWDRGLFTTVYLDEVVLGDRQLTKEHRSLKGCLAPTAKALRLDTLGNLEADSPLSDLASQNIVVKKFVYEGELVPEPVVEEVEVPKTRSRSKKAKS</sequence>
<dbReference type="OrthoDB" id="2148418at2759"/>
<evidence type="ECO:0000256" key="1">
    <source>
        <dbReference type="SAM" id="MobiDB-lite"/>
    </source>
</evidence>
<feature type="compositionally biased region" description="Basic and acidic residues" evidence="1">
    <location>
        <begin position="797"/>
        <end position="807"/>
    </location>
</feature>
<feature type="compositionally biased region" description="Low complexity" evidence="1">
    <location>
        <begin position="535"/>
        <end position="546"/>
    </location>
</feature>
<feature type="compositionally biased region" description="Pro residues" evidence="1">
    <location>
        <begin position="168"/>
        <end position="182"/>
    </location>
</feature>
<evidence type="ECO:0000313" key="2">
    <source>
        <dbReference type="EMBL" id="RXW24114.1"/>
    </source>
</evidence>
<dbReference type="AlphaFoldDB" id="A0A4Q2DXU4"/>
<feature type="compositionally biased region" description="Pro residues" evidence="1">
    <location>
        <begin position="583"/>
        <end position="598"/>
    </location>
</feature>
<feature type="region of interest" description="Disordered" evidence="1">
    <location>
        <begin position="460"/>
        <end position="606"/>
    </location>
</feature>
<name>A0A4Q2DXU4_9AGAR</name>